<proteinExistence type="predicted"/>
<evidence type="ECO:0000313" key="2">
    <source>
        <dbReference type="Proteomes" id="UP000504615"/>
    </source>
</evidence>
<protein>
    <submittedName>
        <fullName evidence="3">Uncharacterized protein LOC105427711</fullName>
    </submittedName>
</protein>
<sequence>MMTLEPCEYSGTTPILTKKEQRHSLSAKKGRAKGLRNILAQPNLNFWPVINVDQYPELLKNLNTALPSIKWPDKIPMHVYKKVSKEDRASIKQKMLEKAPPKPDILKFMIMGINAVTRALEKDDICCVLLDANVEPPLMIKHIIIMAMNKKIPVILLPTLKIVTLEKLGFATTAFALKQEIMQCPDNVCHLLYKSIAKASEDFELPECLLNYLKPDEISDKKIICEPKITDMDCDPIPSISKSEIPITVFTTVYKYRSLKNKRAFIPPTVNQTSLTEIPSDEFIALSNDFVSINDKNSIKTLKNKRYVDISENEKNIEEKQLSSESKLINTDTNSKHVKKHKLKEYQTNEPNYLPLKIKRIQGNNKRTKATKFPKKKNEKAIKVLYS</sequence>
<gene>
    <name evidence="3" type="primary">LOC105427711</name>
</gene>
<dbReference type="OrthoDB" id="20109at2759"/>
<dbReference type="KEGG" id="pbar:105427711"/>
<dbReference type="GO" id="GO:0001650">
    <property type="term" value="C:fibrillar center"/>
    <property type="evidence" value="ECO:0007669"/>
    <property type="project" value="TreeGrafter"/>
</dbReference>
<dbReference type="Pfam" id="PF01248">
    <property type="entry name" value="Ribosomal_L7Ae"/>
    <property type="match status" value="1"/>
</dbReference>
<dbReference type="PANTHER" id="PTHR46948:SF1">
    <property type="entry name" value="RIBONUCLEASE P PROTEIN SUBUNIT P38"/>
    <property type="match status" value="1"/>
</dbReference>
<dbReference type="GO" id="GO:0004526">
    <property type="term" value="F:ribonuclease P activity"/>
    <property type="evidence" value="ECO:0007669"/>
    <property type="project" value="TreeGrafter"/>
</dbReference>
<dbReference type="SUPFAM" id="SSF55315">
    <property type="entry name" value="L30e-like"/>
    <property type="match status" value="1"/>
</dbReference>
<name>A0A6I9W740_9HYME</name>
<accession>A0A6I9W740</accession>
<dbReference type="InterPro" id="IPR042848">
    <property type="entry name" value="Rpp38"/>
</dbReference>
<dbReference type="Proteomes" id="UP000504615">
    <property type="component" value="Unplaced"/>
</dbReference>
<dbReference type="GeneID" id="105427711"/>
<dbReference type="Gene3D" id="3.30.1330.30">
    <property type="match status" value="1"/>
</dbReference>
<dbReference type="GO" id="GO:0005655">
    <property type="term" value="C:nucleolar ribonuclease P complex"/>
    <property type="evidence" value="ECO:0007669"/>
    <property type="project" value="InterPro"/>
</dbReference>
<dbReference type="PANTHER" id="PTHR46948">
    <property type="entry name" value="RIBONUCLEASE P PROTEIN SUBUNIT P38"/>
    <property type="match status" value="1"/>
</dbReference>
<reference evidence="3" key="1">
    <citation type="submission" date="2025-08" db="UniProtKB">
        <authorList>
            <consortium name="RefSeq"/>
        </authorList>
    </citation>
    <scope>IDENTIFICATION</scope>
</reference>
<dbReference type="RefSeq" id="XP_011637881.1">
    <property type="nucleotide sequence ID" value="XM_011639579.2"/>
</dbReference>
<evidence type="ECO:0000259" key="1">
    <source>
        <dbReference type="Pfam" id="PF01248"/>
    </source>
</evidence>
<dbReference type="AlphaFoldDB" id="A0A6I9W740"/>
<feature type="domain" description="Ribosomal protein eL8/eL30/eS12/Gadd45" evidence="1">
    <location>
        <begin position="109"/>
        <end position="157"/>
    </location>
</feature>
<organism evidence="2 3">
    <name type="scientific">Pogonomyrmex barbatus</name>
    <name type="common">red harvester ant</name>
    <dbReference type="NCBI Taxonomy" id="144034"/>
    <lineage>
        <taxon>Eukaryota</taxon>
        <taxon>Metazoa</taxon>
        <taxon>Ecdysozoa</taxon>
        <taxon>Arthropoda</taxon>
        <taxon>Hexapoda</taxon>
        <taxon>Insecta</taxon>
        <taxon>Pterygota</taxon>
        <taxon>Neoptera</taxon>
        <taxon>Endopterygota</taxon>
        <taxon>Hymenoptera</taxon>
        <taxon>Apocrita</taxon>
        <taxon>Aculeata</taxon>
        <taxon>Formicoidea</taxon>
        <taxon>Formicidae</taxon>
        <taxon>Myrmicinae</taxon>
        <taxon>Pogonomyrmex</taxon>
    </lineage>
</organism>
<keyword evidence="2" id="KW-1185">Reference proteome</keyword>
<dbReference type="GO" id="GO:0000172">
    <property type="term" value="C:ribonuclease MRP complex"/>
    <property type="evidence" value="ECO:0007669"/>
    <property type="project" value="InterPro"/>
</dbReference>
<evidence type="ECO:0000313" key="3">
    <source>
        <dbReference type="RefSeq" id="XP_011637881.1"/>
    </source>
</evidence>
<dbReference type="GO" id="GO:0001682">
    <property type="term" value="P:tRNA 5'-leader removal"/>
    <property type="evidence" value="ECO:0007669"/>
    <property type="project" value="InterPro"/>
</dbReference>
<dbReference type="GO" id="GO:0033204">
    <property type="term" value="F:ribonuclease P RNA binding"/>
    <property type="evidence" value="ECO:0007669"/>
    <property type="project" value="TreeGrafter"/>
</dbReference>
<dbReference type="InterPro" id="IPR029064">
    <property type="entry name" value="Ribosomal_eL30-like_sf"/>
</dbReference>
<dbReference type="InterPro" id="IPR004038">
    <property type="entry name" value="Ribosomal_eL8/eL30/eS12/Gad45"/>
</dbReference>